<protein>
    <submittedName>
        <fullName evidence="1">Uncharacterized protein</fullName>
    </submittedName>
</protein>
<dbReference type="AlphaFoldDB" id="X1MUW3"/>
<evidence type="ECO:0000313" key="1">
    <source>
        <dbReference type="EMBL" id="GAI10174.1"/>
    </source>
</evidence>
<gene>
    <name evidence="1" type="ORF">S06H3_17809</name>
</gene>
<proteinExistence type="predicted"/>
<comment type="caution">
    <text evidence="1">The sequence shown here is derived from an EMBL/GenBank/DDBJ whole genome shotgun (WGS) entry which is preliminary data.</text>
</comment>
<organism evidence="1">
    <name type="scientific">marine sediment metagenome</name>
    <dbReference type="NCBI Taxonomy" id="412755"/>
    <lineage>
        <taxon>unclassified sequences</taxon>
        <taxon>metagenomes</taxon>
        <taxon>ecological metagenomes</taxon>
    </lineage>
</organism>
<accession>X1MUW3</accession>
<feature type="non-terminal residue" evidence="1">
    <location>
        <position position="47"/>
    </location>
</feature>
<sequence length="47" mass="5340">MSQSTTDHNEQGARHWQLRLEDAGDGSGDAMLLLPDDLLEHLHWREG</sequence>
<dbReference type="EMBL" id="BARV01008939">
    <property type="protein sequence ID" value="GAI10174.1"/>
    <property type="molecule type" value="Genomic_DNA"/>
</dbReference>
<reference evidence="1" key="1">
    <citation type="journal article" date="2014" name="Front. Microbiol.">
        <title>High frequency of phylogenetically diverse reductive dehalogenase-homologous genes in deep subseafloor sedimentary metagenomes.</title>
        <authorList>
            <person name="Kawai M."/>
            <person name="Futagami T."/>
            <person name="Toyoda A."/>
            <person name="Takaki Y."/>
            <person name="Nishi S."/>
            <person name="Hori S."/>
            <person name="Arai W."/>
            <person name="Tsubouchi T."/>
            <person name="Morono Y."/>
            <person name="Uchiyama I."/>
            <person name="Ito T."/>
            <person name="Fujiyama A."/>
            <person name="Inagaki F."/>
            <person name="Takami H."/>
        </authorList>
    </citation>
    <scope>NUCLEOTIDE SEQUENCE</scope>
    <source>
        <strain evidence="1">Expedition CK06-06</strain>
    </source>
</reference>
<name>X1MUW3_9ZZZZ</name>